<reference evidence="3 4" key="1">
    <citation type="submission" date="2018-03" db="EMBL/GenBank/DDBJ databases">
        <title>Genome sequencing of Melaminivora sp.</title>
        <authorList>
            <person name="Kim S.-J."/>
            <person name="Heo J."/>
            <person name="Ahn J.-H."/>
            <person name="Kwon S.-W."/>
        </authorList>
    </citation>
    <scope>NUCLEOTIDE SEQUENCE [LARGE SCALE GENOMIC DNA]</scope>
    <source>
        <strain evidence="3 4">SC2-9</strain>
    </source>
</reference>
<dbReference type="AlphaFoldDB" id="A0A2R3QDW7"/>
<feature type="transmembrane region" description="Helical" evidence="2">
    <location>
        <begin position="6"/>
        <end position="24"/>
    </location>
</feature>
<accession>A0A2R3QDW7</accession>
<keyword evidence="2" id="KW-0812">Transmembrane</keyword>
<dbReference type="KEGG" id="mela:C6568_12395"/>
<organism evidence="3 4">
    <name type="scientific">Melaminivora suipulveris</name>
    <dbReference type="NCBI Taxonomy" id="2109913"/>
    <lineage>
        <taxon>Bacteria</taxon>
        <taxon>Pseudomonadati</taxon>
        <taxon>Pseudomonadota</taxon>
        <taxon>Betaproteobacteria</taxon>
        <taxon>Burkholderiales</taxon>
        <taxon>Comamonadaceae</taxon>
        <taxon>Melaminivora</taxon>
    </lineage>
</organism>
<dbReference type="Proteomes" id="UP000237925">
    <property type="component" value="Chromosome"/>
</dbReference>
<keyword evidence="4" id="KW-1185">Reference proteome</keyword>
<dbReference type="OrthoDB" id="8795595at2"/>
<keyword evidence="1" id="KW-0175">Coiled coil</keyword>
<protein>
    <submittedName>
        <fullName evidence="3">Uncharacterized protein</fullName>
    </submittedName>
</protein>
<feature type="coiled-coil region" evidence="1">
    <location>
        <begin position="30"/>
        <end position="89"/>
    </location>
</feature>
<evidence type="ECO:0000313" key="4">
    <source>
        <dbReference type="Proteomes" id="UP000237925"/>
    </source>
</evidence>
<keyword evidence="2" id="KW-0472">Membrane</keyword>
<gene>
    <name evidence="3" type="ORF">C6568_12395</name>
</gene>
<evidence type="ECO:0000256" key="1">
    <source>
        <dbReference type="SAM" id="Coils"/>
    </source>
</evidence>
<proteinExistence type="predicted"/>
<keyword evidence="2" id="KW-1133">Transmembrane helix</keyword>
<dbReference type="RefSeq" id="WP_106684387.1">
    <property type="nucleotide sequence ID" value="NZ_CP027667.1"/>
</dbReference>
<evidence type="ECO:0000256" key="2">
    <source>
        <dbReference type="SAM" id="Phobius"/>
    </source>
</evidence>
<sequence>MIAPLGYALIASAALNLLAGWAWLGQRDTIATLRTEVKAVQGQLDGARADARACSDAVDDLRTLADHRAEEASAARAAAQQRAQTHNRRADAILAAPLAVPGDDCASARVRVDQWIKGRTAQ</sequence>
<evidence type="ECO:0000313" key="3">
    <source>
        <dbReference type="EMBL" id="AVO49960.1"/>
    </source>
</evidence>
<name>A0A2R3QDW7_9BURK</name>
<dbReference type="EMBL" id="CP027667">
    <property type="protein sequence ID" value="AVO49960.1"/>
    <property type="molecule type" value="Genomic_DNA"/>
</dbReference>